<evidence type="ECO:0000313" key="1">
    <source>
        <dbReference type="EMBL" id="KAF2635427.1"/>
    </source>
</evidence>
<evidence type="ECO:0000313" key="2">
    <source>
        <dbReference type="Proteomes" id="UP000799753"/>
    </source>
</evidence>
<name>A0A6A6RK02_9PLEO</name>
<gene>
    <name evidence="1" type="ORF">P280DRAFT_536337</name>
</gene>
<proteinExistence type="predicted"/>
<reference evidence="1" key="1">
    <citation type="journal article" date="2020" name="Stud. Mycol.">
        <title>101 Dothideomycetes genomes: a test case for predicting lifestyles and emergence of pathogens.</title>
        <authorList>
            <person name="Haridas S."/>
            <person name="Albert R."/>
            <person name="Binder M."/>
            <person name="Bloem J."/>
            <person name="Labutti K."/>
            <person name="Salamov A."/>
            <person name="Andreopoulos B."/>
            <person name="Baker S."/>
            <person name="Barry K."/>
            <person name="Bills G."/>
            <person name="Bluhm B."/>
            <person name="Cannon C."/>
            <person name="Castanera R."/>
            <person name="Culley D."/>
            <person name="Daum C."/>
            <person name="Ezra D."/>
            <person name="Gonzalez J."/>
            <person name="Henrissat B."/>
            <person name="Kuo A."/>
            <person name="Liang C."/>
            <person name="Lipzen A."/>
            <person name="Lutzoni F."/>
            <person name="Magnuson J."/>
            <person name="Mondo S."/>
            <person name="Nolan M."/>
            <person name="Ohm R."/>
            <person name="Pangilinan J."/>
            <person name="Park H.-J."/>
            <person name="Ramirez L."/>
            <person name="Alfaro M."/>
            <person name="Sun H."/>
            <person name="Tritt A."/>
            <person name="Yoshinaga Y."/>
            <person name="Zwiers L.-H."/>
            <person name="Turgeon B."/>
            <person name="Goodwin S."/>
            <person name="Spatafora J."/>
            <person name="Crous P."/>
            <person name="Grigoriev I."/>
        </authorList>
    </citation>
    <scope>NUCLEOTIDE SEQUENCE</scope>
    <source>
        <strain evidence="1">CBS 473.64</strain>
    </source>
</reference>
<organism evidence="1 2">
    <name type="scientific">Massarina eburnea CBS 473.64</name>
    <dbReference type="NCBI Taxonomy" id="1395130"/>
    <lineage>
        <taxon>Eukaryota</taxon>
        <taxon>Fungi</taxon>
        <taxon>Dikarya</taxon>
        <taxon>Ascomycota</taxon>
        <taxon>Pezizomycotina</taxon>
        <taxon>Dothideomycetes</taxon>
        <taxon>Pleosporomycetidae</taxon>
        <taxon>Pleosporales</taxon>
        <taxon>Massarineae</taxon>
        <taxon>Massarinaceae</taxon>
        <taxon>Massarina</taxon>
    </lineage>
</organism>
<dbReference type="AlphaFoldDB" id="A0A6A6RK02"/>
<accession>A0A6A6RK02</accession>
<sequence>MALDVKIVKNLRLVPHKGSVIDAKQHFHTVVLRLIDERSCTSVQETLKNLREILASETLRRLIRKVIVMGKLGTQFKEAEVDVGEDIIGSNAAYVDVPRSDELLSISKLPLVKEVEFGLNNVVSLDGDVSWDGDEEYRQQYHGLLFEALEELELVEHLTIGNILAAHIHYDYTRPGKLSLAMRQRLTKLALMVLTSMDDLWQVNIGRYISREFDLLPVHQCFNTGLLERWVRPTQLRLTHLALYYDSYWAVWPFADLRGVYFPRLLFLALRRWTIAHD</sequence>
<dbReference type="PANTHER" id="PTHR42057:SF2">
    <property type="entry name" value="F-BOX DOMAIN PROTEIN (AFU_ORTHOLOGUE AFUA_4G00200)-RELATED"/>
    <property type="match status" value="1"/>
</dbReference>
<dbReference type="PANTHER" id="PTHR42057">
    <property type="entry name" value="F-BOX DOMAIN PROTEIN (AFU_ORTHOLOGUE AFUA_4G00200)"/>
    <property type="match status" value="1"/>
</dbReference>
<dbReference type="Proteomes" id="UP000799753">
    <property type="component" value="Unassembled WGS sequence"/>
</dbReference>
<dbReference type="OrthoDB" id="3140657at2759"/>
<protein>
    <submittedName>
        <fullName evidence="1">Uncharacterized protein</fullName>
    </submittedName>
</protein>
<dbReference type="EMBL" id="MU006807">
    <property type="protein sequence ID" value="KAF2635427.1"/>
    <property type="molecule type" value="Genomic_DNA"/>
</dbReference>
<keyword evidence="2" id="KW-1185">Reference proteome</keyword>